<dbReference type="GO" id="GO:0004789">
    <property type="term" value="F:thiamine-phosphate diphosphorylase activity"/>
    <property type="evidence" value="ECO:0007669"/>
    <property type="project" value="UniProtKB-EC"/>
</dbReference>
<dbReference type="InterPro" id="IPR036206">
    <property type="entry name" value="ThiamineP_synth_sf"/>
</dbReference>
<comment type="catalytic activity">
    <reaction evidence="7 10">
        <text>4-methyl-5-(2-phosphooxyethyl)-thiazole + 4-amino-2-methyl-5-(diphosphooxymethyl)pyrimidine + H(+) = thiamine phosphate + diphosphate</text>
        <dbReference type="Rhea" id="RHEA:22328"/>
        <dbReference type="ChEBI" id="CHEBI:15378"/>
        <dbReference type="ChEBI" id="CHEBI:33019"/>
        <dbReference type="ChEBI" id="CHEBI:37575"/>
        <dbReference type="ChEBI" id="CHEBI:57841"/>
        <dbReference type="ChEBI" id="CHEBI:58296"/>
        <dbReference type="EC" id="2.5.1.3"/>
    </reaction>
</comment>
<comment type="similarity">
    <text evidence="10">Belongs to the thiamine-phosphate synthase family.</text>
</comment>
<comment type="catalytic activity">
    <reaction evidence="8 10">
        <text>2-(2-carboxy-4-methylthiazol-5-yl)ethyl phosphate + 4-amino-2-methyl-5-(diphosphooxymethyl)pyrimidine + 2 H(+) = thiamine phosphate + CO2 + diphosphate</text>
        <dbReference type="Rhea" id="RHEA:47848"/>
        <dbReference type="ChEBI" id="CHEBI:15378"/>
        <dbReference type="ChEBI" id="CHEBI:16526"/>
        <dbReference type="ChEBI" id="CHEBI:33019"/>
        <dbReference type="ChEBI" id="CHEBI:37575"/>
        <dbReference type="ChEBI" id="CHEBI:57841"/>
        <dbReference type="ChEBI" id="CHEBI:62890"/>
        <dbReference type="EC" id="2.5.1.3"/>
    </reaction>
</comment>
<evidence type="ECO:0000313" key="13">
    <source>
        <dbReference type="EMBL" id="RED51460.1"/>
    </source>
</evidence>
<proteinExistence type="inferred from homology"/>
<dbReference type="AlphaFoldDB" id="A0A3D9HPQ9"/>
<dbReference type="GO" id="GO:0005737">
    <property type="term" value="C:cytoplasm"/>
    <property type="evidence" value="ECO:0007669"/>
    <property type="project" value="TreeGrafter"/>
</dbReference>
<accession>A0A3D9HPQ9</accession>
<dbReference type="OrthoDB" id="9794842at2"/>
<dbReference type="InterPro" id="IPR022998">
    <property type="entry name" value="ThiamineP_synth_TenI"/>
</dbReference>
<evidence type="ECO:0000256" key="6">
    <source>
        <dbReference type="ARBA" id="ARBA00022977"/>
    </source>
</evidence>
<evidence type="ECO:0000313" key="14">
    <source>
        <dbReference type="Proteomes" id="UP000256845"/>
    </source>
</evidence>
<dbReference type="InterPro" id="IPR034291">
    <property type="entry name" value="TMP_synthase"/>
</dbReference>
<gene>
    <name evidence="13" type="ORF">DFP90_103262</name>
</gene>
<keyword evidence="6 10" id="KW-0784">Thiamine biosynthesis</keyword>
<dbReference type="FunFam" id="3.20.20.70:FF:000064">
    <property type="entry name" value="Thiamine-phosphate synthase"/>
    <property type="match status" value="1"/>
</dbReference>
<evidence type="ECO:0000256" key="9">
    <source>
        <dbReference type="ARBA" id="ARBA00047883"/>
    </source>
</evidence>
<dbReference type="PANTHER" id="PTHR20857:SF15">
    <property type="entry name" value="THIAMINE-PHOSPHATE SYNTHASE"/>
    <property type="match status" value="1"/>
</dbReference>
<evidence type="ECO:0000256" key="5">
    <source>
        <dbReference type="ARBA" id="ARBA00022842"/>
    </source>
</evidence>
<dbReference type="PANTHER" id="PTHR20857">
    <property type="entry name" value="THIAMINE-PHOSPHATE PYROPHOSPHORYLASE"/>
    <property type="match status" value="1"/>
</dbReference>
<reference evidence="13 14" key="1">
    <citation type="submission" date="2018-07" db="EMBL/GenBank/DDBJ databases">
        <title>Genomic Encyclopedia of Type Strains, Phase III (KMG-III): the genomes of soil and plant-associated and newly described type strains.</title>
        <authorList>
            <person name="Whitman W."/>
        </authorList>
    </citation>
    <scope>NUCLEOTIDE SEQUENCE [LARGE SCALE GENOMIC DNA]</scope>
    <source>
        <strain evidence="13 14">CECT 8488</strain>
    </source>
</reference>
<keyword evidence="5" id="KW-0460">Magnesium</keyword>
<evidence type="ECO:0000256" key="2">
    <source>
        <dbReference type="ARBA" id="ARBA00005165"/>
    </source>
</evidence>
<protein>
    <recommendedName>
        <fullName evidence="10">Thiamine-phosphate synthase</fullName>
        <ecNumber evidence="10">2.5.1.3</ecNumber>
    </recommendedName>
    <alternativeName>
        <fullName evidence="10">Thiamine-phosphate pyrophosphorylase</fullName>
    </alternativeName>
</protein>
<feature type="domain" description="Thiamine phosphate synthase/TenI" evidence="12">
    <location>
        <begin position="15"/>
        <end position="182"/>
    </location>
</feature>
<dbReference type="Gene3D" id="3.20.20.70">
    <property type="entry name" value="Aldolase class I"/>
    <property type="match status" value="1"/>
</dbReference>
<dbReference type="UniPathway" id="UPA00060">
    <property type="reaction ID" value="UER00141"/>
</dbReference>
<dbReference type="EC" id="2.5.1.3" evidence="10"/>
<dbReference type="GO" id="GO:0009229">
    <property type="term" value="P:thiamine diphosphate biosynthetic process"/>
    <property type="evidence" value="ECO:0007669"/>
    <property type="project" value="UniProtKB-UniPathway"/>
</dbReference>
<dbReference type="InterPro" id="IPR013785">
    <property type="entry name" value="Aldolase_TIM"/>
</dbReference>
<evidence type="ECO:0000256" key="8">
    <source>
        <dbReference type="ARBA" id="ARBA00047851"/>
    </source>
</evidence>
<dbReference type="GO" id="GO:0009228">
    <property type="term" value="P:thiamine biosynthetic process"/>
    <property type="evidence" value="ECO:0007669"/>
    <property type="project" value="UniProtKB-KW"/>
</dbReference>
<keyword evidence="4" id="KW-0479">Metal-binding</keyword>
<sequence length="202" mass="22311">MRTDGIYGFYPIVPDVEWVARLLALGVKTIQLRIKGLPPAQVEEQIGTAVALARQHEAQLVINDYWAFAQAHGAEFIHLGQEDLDGADLNAIEASGIKLGISTHSEQELDRALGCPFDHIALGPVYETTLKKMPWAPQGLKKLRIWKEIIPCPLVAIGGITLERAPKVLETGADSIAVVSDVVFHETPESRVEDWLKLFETR</sequence>
<dbReference type="Proteomes" id="UP000256845">
    <property type="component" value="Unassembled WGS sequence"/>
</dbReference>
<keyword evidence="14" id="KW-1185">Reference proteome</keyword>
<evidence type="ECO:0000256" key="3">
    <source>
        <dbReference type="ARBA" id="ARBA00022679"/>
    </source>
</evidence>
<evidence type="ECO:0000256" key="1">
    <source>
        <dbReference type="ARBA" id="ARBA00001946"/>
    </source>
</evidence>
<dbReference type="SUPFAM" id="SSF51391">
    <property type="entry name" value="Thiamin phosphate synthase"/>
    <property type="match status" value="1"/>
</dbReference>
<comment type="caution">
    <text evidence="13">The sequence shown here is derived from an EMBL/GenBank/DDBJ whole genome shotgun (WGS) entry which is preliminary data.</text>
</comment>
<evidence type="ECO:0000259" key="12">
    <source>
        <dbReference type="Pfam" id="PF02581"/>
    </source>
</evidence>
<dbReference type="Pfam" id="PF02581">
    <property type="entry name" value="TMP-TENI"/>
    <property type="match status" value="1"/>
</dbReference>
<name>A0A3D9HPQ9_9PROT</name>
<evidence type="ECO:0000256" key="7">
    <source>
        <dbReference type="ARBA" id="ARBA00047334"/>
    </source>
</evidence>
<organism evidence="13 14">
    <name type="scientific">Aestuariispira insulae</name>
    <dbReference type="NCBI Taxonomy" id="1461337"/>
    <lineage>
        <taxon>Bacteria</taxon>
        <taxon>Pseudomonadati</taxon>
        <taxon>Pseudomonadota</taxon>
        <taxon>Alphaproteobacteria</taxon>
        <taxon>Rhodospirillales</taxon>
        <taxon>Kiloniellaceae</taxon>
        <taxon>Aestuariispira</taxon>
    </lineage>
</organism>
<keyword evidence="3 10" id="KW-0808">Transferase</keyword>
<evidence type="ECO:0000256" key="10">
    <source>
        <dbReference type="RuleBase" id="RU003826"/>
    </source>
</evidence>
<dbReference type="NCBIfam" id="TIGR00693">
    <property type="entry name" value="thiE"/>
    <property type="match status" value="1"/>
</dbReference>
<dbReference type="EMBL" id="QRDW01000003">
    <property type="protein sequence ID" value="RED51460.1"/>
    <property type="molecule type" value="Genomic_DNA"/>
</dbReference>
<dbReference type="CDD" id="cd00564">
    <property type="entry name" value="TMP_TenI"/>
    <property type="match status" value="1"/>
</dbReference>
<comment type="cofactor">
    <cofactor evidence="1">
        <name>Mg(2+)</name>
        <dbReference type="ChEBI" id="CHEBI:18420"/>
    </cofactor>
</comment>
<comment type="pathway">
    <text evidence="2 11">Cofactor biosynthesis; thiamine diphosphate biosynthesis; thiamine phosphate from 4-amino-2-methyl-5-diphosphomethylpyrimidine and 4-methyl-5-(2-phosphoethyl)-thiazole: step 1/1.</text>
</comment>
<evidence type="ECO:0000256" key="4">
    <source>
        <dbReference type="ARBA" id="ARBA00022723"/>
    </source>
</evidence>
<evidence type="ECO:0000256" key="11">
    <source>
        <dbReference type="RuleBase" id="RU004253"/>
    </source>
</evidence>
<dbReference type="GO" id="GO:0046872">
    <property type="term" value="F:metal ion binding"/>
    <property type="evidence" value="ECO:0007669"/>
    <property type="project" value="UniProtKB-KW"/>
</dbReference>
<comment type="catalytic activity">
    <reaction evidence="9 10">
        <text>2-[(2R,5Z)-2-carboxy-4-methylthiazol-5(2H)-ylidene]ethyl phosphate + 4-amino-2-methyl-5-(diphosphooxymethyl)pyrimidine + 2 H(+) = thiamine phosphate + CO2 + diphosphate</text>
        <dbReference type="Rhea" id="RHEA:47844"/>
        <dbReference type="ChEBI" id="CHEBI:15378"/>
        <dbReference type="ChEBI" id="CHEBI:16526"/>
        <dbReference type="ChEBI" id="CHEBI:33019"/>
        <dbReference type="ChEBI" id="CHEBI:37575"/>
        <dbReference type="ChEBI" id="CHEBI:57841"/>
        <dbReference type="ChEBI" id="CHEBI:62899"/>
        <dbReference type="EC" id="2.5.1.3"/>
    </reaction>
</comment>
<dbReference type="RefSeq" id="WP_115936347.1">
    <property type="nucleotide sequence ID" value="NZ_QRDW01000003.1"/>
</dbReference>